<keyword evidence="1" id="KW-1133">Transmembrane helix</keyword>
<organism evidence="2 3">
    <name type="scientific">Euplotes crassus</name>
    <dbReference type="NCBI Taxonomy" id="5936"/>
    <lineage>
        <taxon>Eukaryota</taxon>
        <taxon>Sar</taxon>
        <taxon>Alveolata</taxon>
        <taxon>Ciliophora</taxon>
        <taxon>Intramacronucleata</taxon>
        <taxon>Spirotrichea</taxon>
        <taxon>Hypotrichia</taxon>
        <taxon>Euplotida</taxon>
        <taxon>Euplotidae</taxon>
        <taxon>Moneuplotes</taxon>
    </lineage>
</organism>
<protein>
    <submittedName>
        <fullName evidence="2">Uncharacterized protein</fullName>
    </submittedName>
</protein>
<evidence type="ECO:0000313" key="3">
    <source>
        <dbReference type="Proteomes" id="UP001295684"/>
    </source>
</evidence>
<evidence type="ECO:0000313" key="2">
    <source>
        <dbReference type="EMBL" id="CAI2381999.1"/>
    </source>
</evidence>
<sequence length="72" mass="8151">MLAMFAFPALAMFAFPALAILALFIFIIFVLSILISIPSPLSLTVIFRSMIFMRMNICFIRLYRGISIIGLF</sequence>
<gene>
    <name evidence="2" type="ORF">ECRASSUSDP1_LOCUS23466</name>
</gene>
<proteinExistence type="predicted"/>
<name>A0AAD1Y050_EUPCR</name>
<comment type="caution">
    <text evidence="2">The sequence shown here is derived from an EMBL/GenBank/DDBJ whole genome shotgun (WGS) entry which is preliminary data.</text>
</comment>
<dbReference type="EMBL" id="CAMPGE010024137">
    <property type="protein sequence ID" value="CAI2381999.1"/>
    <property type="molecule type" value="Genomic_DNA"/>
</dbReference>
<accession>A0AAD1Y050</accession>
<feature type="transmembrane region" description="Helical" evidence="1">
    <location>
        <begin position="41"/>
        <end position="63"/>
    </location>
</feature>
<reference evidence="2" key="1">
    <citation type="submission" date="2023-07" db="EMBL/GenBank/DDBJ databases">
        <authorList>
            <consortium name="AG Swart"/>
            <person name="Singh M."/>
            <person name="Singh A."/>
            <person name="Seah K."/>
            <person name="Emmerich C."/>
        </authorList>
    </citation>
    <scope>NUCLEOTIDE SEQUENCE</scope>
    <source>
        <strain evidence="2">DP1</strain>
    </source>
</reference>
<keyword evidence="1" id="KW-0472">Membrane</keyword>
<dbReference type="Proteomes" id="UP001295684">
    <property type="component" value="Unassembled WGS sequence"/>
</dbReference>
<feature type="transmembrane region" description="Helical" evidence="1">
    <location>
        <begin position="12"/>
        <end position="35"/>
    </location>
</feature>
<evidence type="ECO:0000256" key="1">
    <source>
        <dbReference type="SAM" id="Phobius"/>
    </source>
</evidence>
<dbReference type="AlphaFoldDB" id="A0AAD1Y050"/>
<keyword evidence="1" id="KW-0812">Transmembrane</keyword>
<keyword evidence="3" id="KW-1185">Reference proteome</keyword>